<name>A0ABS2U205_9ACTN</name>
<dbReference type="SUPFAM" id="SSF56112">
    <property type="entry name" value="Protein kinase-like (PK-like)"/>
    <property type="match status" value="1"/>
</dbReference>
<comment type="caution">
    <text evidence="3">The sequence shown here is derived from an EMBL/GenBank/DDBJ whole genome shotgun (WGS) entry which is preliminary data.</text>
</comment>
<keyword evidence="4" id="KW-1185">Reference proteome</keyword>
<feature type="transmembrane region" description="Helical" evidence="2">
    <location>
        <begin position="334"/>
        <end position="355"/>
    </location>
</feature>
<dbReference type="EMBL" id="JADKYB010000027">
    <property type="protein sequence ID" value="MBM9509643.1"/>
    <property type="molecule type" value="Genomic_DNA"/>
</dbReference>
<evidence type="ECO:0000256" key="1">
    <source>
        <dbReference type="SAM" id="MobiDB-lite"/>
    </source>
</evidence>
<feature type="region of interest" description="Disordered" evidence="1">
    <location>
        <begin position="357"/>
        <end position="386"/>
    </location>
</feature>
<evidence type="ECO:0000313" key="4">
    <source>
        <dbReference type="Proteomes" id="UP000749040"/>
    </source>
</evidence>
<dbReference type="RefSeq" id="WP_205362985.1">
    <property type="nucleotide sequence ID" value="NZ_JADKYB010000027.1"/>
</dbReference>
<evidence type="ECO:0000256" key="2">
    <source>
        <dbReference type="SAM" id="Phobius"/>
    </source>
</evidence>
<feature type="region of interest" description="Disordered" evidence="1">
    <location>
        <begin position="298"/>
        <end position="329"/>
    </location>
</feature>
<reference evidence="3 4" key="1">
    <citation type="submission" date="2021-01" db="EMBL/GenBank/DDBJ databases">
        <title>Streptomyces acididurans sp. nov., isolated from a peat swamp forest soil.</title>
        <authorList>
            <person name="Chantavorakit T."/>
            <person name="Duangmal K."/>
        </authorList>
    </citation>
    <scope>NUCLEOTIDE SEQUENCE [LARGE SCALE GENOMIC DNA]</scope>
    <source>
        <strain evidence="3 4">KK5PA1</strain>
    </source>
</reference>
<evidence type="ECO:0008006" key="5">
    <source>
        <dbReference type="Google" id="ProtNLM"/>
    </source>
</evidence>
<accession>A0ABS2U205</accession>
<sequence length="536" mass="56496">MTGADAAPAVALAGLDRERLLGKGGQGEVWAIRGAMVNGSWPVAYKQYAPDSLREADTAALDAMVRFVPSLEAAAGRWLCEHTAWPAALVEDADGTVRGFLMRQVPQEYVRRLATRPDKPEIAGVEFLLNPRPYLDRIGIDLGDRQRLQLLMNVAGLLDGLHRLGVAVGDLSPKNLLFTLDPQPSCFFIDCDAMALGGRSVLRQTETPGWELPIGEPLATPAGDRFKFSLLAVRLFLGDQEDRDVAALAAVSPRLGELARLGLSATPGERPPLREWLGELEPALSRVPARPAAPHFAPAVPGAAAPAGRPAPATPLAAPQPLGQRGTVPRQGRAGVTAVLVLVAVIVAVVLGVGLTHSGGTSAPPDPEAIGAQRTTDTDTSQADPAAQAAALDALLRQQAGTRGHVQQAVNSAMKCGRGTSLTEDTDAFRHAYGRRDDLTTQLSGLDVDAVDGGGQAVSDLTDAWNASMAADRAFAQWASWLATNGCDADTTANAPGFSDAMDASARATEAKKTFVAEWNPVADRYGLPDYSWDQL</sequence>
<proteinExistence type="predicted"/>
<keyword evidence="2" id="KW-0472">Membrane</keyword>
<protein>
    <recommendedName>
        <fullName evidence="5">Protein kinase domain-containing protein</fullName>
    </recommendedName>
</protein>
<keyword evidence="2" id="KW-0812">Transmembrane</keyword>
<evidence type="ECO:0000313" key="3">
    <source>
        <dbReference type="EMBL" id="MBM9509643.1"/>
    </source>
</evidence>
<organism evidence="3 4">
    <name type="scientific">Actinacidiphila acididurans</name>
    <dbReference type="NCBI Taxonomy" id="2784346"/>
    <lineage>
        <taxon>Bacteria</taxon>
        <taxon>Bacillati</taxon>
        <taxon>Actinomycetota</taxon>
        <taxon>Actinomycetes</taxon>
        <taxon>Kitasatosporales</taxon>
        <taxon>Streptomycetaceae</taxon>
        <taxon>Actinacidiphila</taxon>
    </lineage>
</organism>
<dbReference type="Proteomes" id="UP000749040">
    <property type="component" value="Unassembled WGS sequence"/>
</dbReference>
<feature type="compositionally biased region" description="Low complexity" evidence="1">
    <location>
        <begin position="298"/>
        <end position="321"/>
    </location>
</feature>
<gene>
    <name evidence="3" type="ORF">ITX44_34835</name>
</gene>
<keyword evidence="2" id="KW-1133">Transmembrane helix</keyword>
<dbReference type="InterPro" id="IPR011009">
    <property type="entry name" value="Kinase-like_dom_sf"/>
</dbReference>